<dbReference type="AlphaFoldDB" id="A0A2N6UGH2"/>
<sequence>MYGDSLLELAKVADQEAEKYPEISIFVTAPYADISTIANQTKNIIVTAQHIDGIQPGRGMGAVLPASIKNIGATATFLNHAEKTMTLSQLTQAISLAKENDLMTIVCADSIEEAKAIAVLNPTIILCEPTELIGTGKTSDEEYIRSTNAAIKEINSDVLVMQAAGISTPDDVYRTICLGADGTGCTSGIVKADSPKQMLVDMIQAVIKGNDE</sequence>
<proteinExistence type="predicted"/>
<dbReference type="EMBL" id="PNHQ01000001">
    <property type="protein sequence ID" value="PMC80719.1"/>
    <property type="molecule type" value="Genomic_DNA"/>
</dbReference>
<dbReference type="PROSITE" id="PS51440">
    <property type="entry name" value="TIM_2"/>
    <property type="match status" value="1"/>
</dbReference>
<organism evidence="2 3">
    <name type="scientific">Aerococcus viridans</name>
    <dbReference type="NCBI Taxonomy" id="1377"/>
    <lineage>
        <taxon>Bacteria</taxon>
        <taxon>Bacillati</taxon>
        <taxon>Bacillota</taxon>
        <taxon>Bacilli</taxon>
        <taxon>Lactobacillales</taxon>
        <taxon>Aerococcaceae</taxon>
        <taxon>Aerococcus</taxon>
    </lineage>
</organism>
<protein>
    <submittedName>
        <fullName evidence="2">Triose-phosphate isomerase</fullName>
    </submittedName>
</protein>
<evidence type="ECO:0000313" key="3">
    <source>
        <dbReference type="Proteomes" id="UP000235701"/>
    </source>
</evidence>
<evidence type="ECO:0000256" key="1">
    <source>
        <dbReference type="ARBA" id="ARBA00023235"/>
    </source>
</evidence>
<reference evidence="2 3" key="1">
    <citation type="submission" date="2017-09" db="EMBL/GenBank/DDBJ databases">
        <title>Bacterial strain isolated from the female urinary microbiota.</title>
        <authorList>
            <person name="Thomas-White K."/>
            <person name="Kumar N."/>
            <person name="Forster S."/>
            <person name="Putonti C."/>
            <person name="Lawley T."/>
            <person name="Wolfe A.J."/>
        </authorList>
    </citation>
    <scope>NUCLEOTIDE SEQUENCE [LARGE SCALE GENOMIC DNA]</scope>
    <source>
        <strain evidence="2 3">UMB0240</strain>
    </source>
</reference>
<accession>A0A2N6UGH2</accession>
<dbReference type="GO" id="GO:0004807">
    <property type="term" value="F:triose-phosphate isomerase activity"/>
    <property type="evidence" value="ECO:0007669"/>
    <property type="project" value="InterPro"/>
</dbReference>
<dbReference type="InterPro" id="IPR035990">
    <property type="entry name" value="TIM_sf"/>
</dbReference>
<dbReference type="OrthoDB" id="2571246at2"/>
<dbReference type="Proteomes" id="UP000235701">
    <property type="component" value="Unassembled WGS sequence"/>
</dbReference>
<evidence type="ECO:0000313" key="2">
    <source>
        <dbReference type="EMBL" id="PMC80719.1"/>
    </source>
</evidence>
<dbReference type="Pfam" id="PF00121">
    <property type="entry name" value="TIM"/>
    <property type="match status" value="1"/>
</dbReference>
<comment type="caution">
    <text evidence="2">The sequence shown here is derived from an EMBL/GenBank/DDBJ whole genome shotgun (WGS) entry which is preliminary data.</text>
</comment>
<dbReference type="InterPro" id="IPR013785">
    <property type="entry name" value="Aldolase_TIM"/>
</dbReference>
<gene>
    <name evidence="2" type="ORF">CJ191_00430</name>
</gene>
<dbReference type="SUPFAM" id="SSF51351">
    <property type="entry name" value="Triosephosphate isomerase (TIM)"/>
    <property type="match status" value="1"/>
</dbReference>
<dbReference type="Gene3D" id="3.20.20.70">
    <property type="entry name" value="Aldolase class I"/>
    <property type="match status" value="1"/>
</dbReference>
<name>A0A2N6UGH2_9LACT</name>
<keyword evidence="3" id="KW-1185">Reference proteome</keyword>
<keyword evidence="1 2" id="KW-0413">Isomerase</keyword>
<dbReference type="NCBIfam" id="NF003302">
    <property type="entry name" value="PRK04302.1"/>
    <property type="match status" value="1"/>
</dbReference>
<dbReference type="InterPro" id="IPR000652">
    <property type="entry name" value="Triosephosphate_isomerase"/>
</dbReference>